<dbReference type="Gene3D" id="3.90.220.20">
    <property type="entry name" value="DNA methylase specificity domains"/>
    <property type="match status" value="2"/>
</dbReference>
<dbReference type="InterPro" id="IPR044946">
    <property type="entry name" value="Restrct_endonuc_typeI_TRD_sf"/>
</dbReference>
<dbReference type="SUPFAM" id="SSF116734">
    <property type="entry name" value="DNA methylase specificity domain"/>
    <property type="match status" value="2"/>
</dbReference>
<gene>
    <name evidence="5" type="ORF">E6Q54_00805</name>
</gene>
<comment type="caution">
    <text evidence="5">The sequence shown here is derived from an EMBL/GenBank/DDBJ whole genome shotgun (WGS) entry which is preliminary data.</text>
</comment>
<accession>A0A5C7YFM2</accession>
<dbReference type="PANTHER" id="PTHR30408">
    <property type="entry name" value="TYPE-1 RESTRICTION ENZYME ECOKI SPECIFICITY PROTEIN"/>
    <property type="match status" value="1"/>
</dbReference>
<evidence type="ECO:0000313" key="5">
    <source>
        <dbReference type="EMBL" id="TXI60198.1"/>
    </source>
</evidence>
<keyword evidence="3" id="KW-0238">DNA-binding</keyword>
<dbReference type="AlphaFoldDB" id="A0A5C7YFM2"/>
<feature type="domain" description="Type I restriction modification DNA specificity" evidence="4">
    <location>
        <begin position="78"/>
        <end position="193"/>
    </location>
</feature>
<evidence type="ECO:0000256" key="3">
    <source>
        <dbReference type="ARBA" id="ARBA00023125"/>
    </source>
</evidence>
<comment type="similarity">
    <text evidence="1">Belongs to the type-I restriction system S methylase family.</text>
</comment>
<dbReference type="InterPro" id="IPR052021">
    <property type="entry name" value="Type-I_RS_S_subunit"/>
</dbReference>
<dbReference type="GO" id="GO:0009307">
    <property type="term" value="P:DNA restriction-modification system"/>
    <property type="evidence" value="ECO:0007669"/>
    <property type="project" value="UniProtKB-KW"/>
</dbReference>
<reference evidence="5 6" key="1">
    <citation type="submission" date="2018-09" db="EMBL/GenBank/DDBJ databases">
        <title>Metagenome Assembled Genomes from an Advanced Water Purification Facility.</title>
        <authorList>
            <person name="Stamps B.W."/>
            <person name="Spear J.R."/>
        </authorList>
    </citation>
    <scope>NUCLEOTIDE SEQUENCE [LARGE SCALE GENOMIC DNA]</scope>
    <source>
        <strain evidence="5">Bin_29_2</strain>
    </source>
</reference>
<dbReference type="RefSeq" id="WP_149772175.1">
    <property type="nucleotide sequence ID" value="NZ_SSGD01000006.1"/>
</dbReference>
<dbReference type="GO" id="GO:0004519">
    <property type="term" value="F:endonuclease activity"/>
    <property type="evidence" value="ECO:0007669"/>
    <property type="project" value="UniProtKB-KW"/>
</dbReference>
<keyword evidence="2" id="KW-0680">Restriction system</keyword>
<protein>
    <submittedName>
        <fullName evidence="5">Restriction endonuclease subunit S</fullName>
    </submittedName>
</protein>
<dbReference type="EMBL" id="SSGD01000006">
    <property type="protein sequence ID" value="TXI60198.1"/>
    <property type="molecule type" value="Genomic_DNA"/>
</dbReference>
<sequence length="441" mass="48516">MSEWRQVTIADIASPDPHALATGPFGSAISAKNFVDTGVPVIRGSNLSLDVGVRLKDDGLAFLTEAKALEFKRSVARRGDLVFTCWGTIGQIGLIDDRAGYDEYIVSNKQMKLTPDPTKVDSTFLYYLLSSPDMVRAVTGQAIGAAVPGFNLGQLRDIRVSFPSLSVQMRIGNVLGAFDDLIANNRRRVEVLEEMARAIYREWFVKFRFPGHEGVPLVDSALGIIPEGWETRAVGQVARVVRGRSYRSAELVDEGGLPFVNLKCLARGGGFRRDGLKRYIGKYKQEQLVGAGDLVLAVTDLTQGREILARTTLVPRLGEKRGVISLDVVRLVPADESERLWLYASLAWSNFADRLKEFANGSTVLHLSPSHIVDTLTLWPPERLRNGLVTAIEPSFAKIEELSDQSDSLVALRDLLLPKLVTGKIDVSMLDLDALLEDRVA</sequence>
<evidence type="ECO:0000313" key="6">
    <source>
        <dbReference type="Proteomes" id="UP000321797"/>
    </source>
</evidence>
<organism evidence="5 6">
    <name type="scientific">Mycolicibacter arupensis</name>
    <dbReference type="NCBI Taxonomy" id="342002"/>
    <lineage>
        <taxon>Bacteria</taxon>
        <taxon>Bacillati</taxon>
        <taxon>Actinomycetota</taxon>
        <taxon>Actinomycetes</taxon>
        <taxon>Mycobacteriales</taxon>
        <taxon>Mycobacteriaceae</taxon>
        <taxon>Mycolicibacter</taxon>
    </lineage>
</organism>
<dbReference type="Pfam" id="PF01420">
    <property type="entry name" value="Methylase_S"/>
    <property type="match status" value="1"/>
</dbReference>
<dbReference type="PANTHER" id="PTHR30408:SF13">
    <property type="entry name" value="TYPE I RESTRICTION ENZYME HINDI SPECIFICITY SUBUNIT"/>
    <property type="match status" value="1"/>
</dbReference>
<dbReference type="GO" id="GO:0003677">
    <property type="term" value="F:DNA binding"/>
    <property type="evidence" value="ECO:0007669"/>
    <property type="project" value="UniProtKB-KW"/>
</dbReference>
<evidence type="ECO:0000256" key="1">
    <source>
        <dbReference type="ARBA" id="ARBA00010923"/>
    </source>
</evidence>
<evidence type="ECO:0000259" key="4">
    <source>
        <dbReference type="Pfam" id="PF01420"/>
    </source>
</evidence>
<keyword evidence="5" id="KW-0255">Endonuclease</keyword>
<keyword evidence="5" id="KW-0378">Hydrolase</keyword>
<dbReference type="InterPro" id="IPR000055">
    <property type="entry name" value="Restrct_endonuc_typeI_TRD"/>
</dbReference>
<dbReference type="Proteomes" id="UP000321797">
    <property type="component" value="Unassembled WGS sequence"/>
</dbReference>
<keyword evidence="5" id="KW-0540">Nuclease</keyword>
<proteinExistence type="inferred from homology"/>
<evidence type="ECO:0000256" key="2">
    <source>
        <dbReference type="ARBA" id="ARBA00022747"/>
    </source>
</evidence>
<name>A0A5C7YFM2_9MYCO</name>